<dbReference type="EMBL" id="CAJNNV010001424">
    <property type="protein sequence ID" value="CAE8585029.1"/>
    <property type="molecule type" value="Genomic_DNA"/>
</dbReference>
<evidence type="ECO:0000313" key="6">
    <source>
        <dbReference type="Proteomes" id="UP000654075"/>
    </source>
</evidence>
<organism evidence="4 6">
    <name type="scientific">Polarella glacialis</name>
    <name type="common">Dinoflagellate</name>
    <dbReference type="NCBI Taxonomy" id="89957"/>
    <lineage>
        <taxon>Eukaryota</taxon>
        <taxon>Sar</taxon>
        <taxon>Alveolata</taxon>
        <taxon>Dinophyceae</taxon>
        <taxon>Suessiales</taxon>
        <taxon>Suessiaceae</taxon>
        <taxon>Polarella</taxon>
    </lineage>
</organism>
<name>A0A813D990_POLGL</name>
<sequence>MFLATKRPRCRFCWSLWPQCRSNLSFLAIFLVLTTSCDGSSYKSAEIKEWVAEDSTCDGDDSVMLQAARPQQHLTDGSVPRKTGSLAHMHLLLPHLNGHQDLFKKGQEQASAAKGLVQNPSEQSLPDSADASQLTRTMLGAASASETSAKFSTLPASTDGLPSQSHVTSSSRVASDNMTKAAASLDGNARTSMKSEQPVISPAENNSHQKVQASLTAKVQLPEVDQKANLSFFDLKAAGTGKNPAERGLEVLMQMSSAAKVAVGYMTRPGDTFPSILPFIAVVIGFVTCSAAVYFAAVSTMQEGSICENAERPSIARQAGIGTGHSLMGRPRNSFRDPYEAYGSSASLAPMAAGRTSLLSVSRLTEHSLLPTQASRPVEHRLSTTSAAQHLLVPSLALKSNGARPSTTLAQVPPANGGLPTLSAVPLPPVAGMGPPPPLCPALVLPAREAHLEVPLPEISSVLEQRSGSFFVLGPLGNKMLQVNFQNNAFDVHMVQPSSALVASVSLSAGGQDSRCRLDVYGADGALYGHIEQRAGGFCMAVRSLSGQEVQDALHIRGDAQALRLTATSAEDGQPVAAAAPGAKRRQNSGSNLEIRTQRGTDTALVLSCFLGIILLT</sequence>
<evidence type="ECO:0000313" key="4">
    <source>
        <dbReference type="EMBL" id="CAE8585029.1"/>
    </source>
</evidence>
<evidence type="ECO:0000256" key="3">
    <source>
        <dbReference type="SAM" id="SignalP"/>
    </source>
</evidence>
<keyword evidence="2" id="KW-1133">Transmembrane helix</keyword>
<proteinExistence type="predicted"/>
<keyword evidence="2" id="KW-0472">Membrane</keyword>
<feature type="compositionally biased region" description="Polar residues" evidence="1">
    <location>
        <begin position="144"/>
        <end position="177"/>
    </location>
</feature>
<keyword evidence="2" id="KW-0812">Transmembrane</keyword>
<feature type="compositionally biased region" description="Polar residues" evidence="1">
    <location>
        <begin position="118"/>
        <end position="136"/>
    </location>
</feature>
<dbReference type="EMBL" id="CAJNNV010007339">
    <property type="protein sequence ID" value="CAE8594797.1"/>
    <property type="molecule type" value="Genomic_DNA"/>
</dbReference>
<feature type="chain" id="PRO_5036221839" description="Altered inheritance of mitochondria protein 24, mitochondrial" evidence="3">
    <location>
        <begin position="40"/>
        <end position="617"/>
    </location>
</feature>
<feature type="region of interest" description="Disordered" evidence="1">
    <location>
        <begin position="107"/>
        <end position="177"/>
    </location>
</feature>
<keyword evidence="3" id="KW-0732">Signal</keyword>
<gene>
    <name evidence="5" type="ORF">PGLA1383_LOCUS13321</name>
    <name evidence="4" type="ORF">PGLA1383_LOCUS3950</name>
</gene>
<feature type="signal peptide" evidence="3">
    <location>
        <begin position="1"/>
        <end position="39"/>
    </location>
</feature>
<keyword evidence="6" id="KW-1185">Reference proteome</keyword>
<evidence type="ECO:0008006" key="7">
    <source>
        <dbReference type="Google" id="ProtNLM"/>
    </source>
</evidence>
<comment type="caution">
    <text evidence="4">The sequence shown here is derived from an EMBL/GenBank/DDBJ whole genome shotgun (WGS) entry which is preliminary data.</text>
</comment>
<protein>
    <recommendedName>
        <fullName evidence="7">Altered inheritance of mitochondria protein 24, mitochondrial</fullName>
    </recommendedName>
</protein>
<feature type="transmembrane region" description="Helical" evidence="2">
    <location>
        <begin position="276"/>
        <end position="297"/>
    </location>
</feature>
<reference evidence="4" key="1">
    <citation type="submission" date="2021-02" db="EMBL/GenBank/DDBJ databases">
        <authorList>
            <person name="Dougan E. K."/>
            <person name="Rhodes N."/>
            <person name="Thang M."/>
            <person name="Chan C."/>
        </authorList>
    </citation>
    <scope>NUCLEOTIDE SEQUENCE</scope>
</reference>
<dbReference type="AlphaFoldDB" id="A0A813D990"/>
<evidence type="ECO:0000256" key="1">
    <source>
        <dbReference type="SAM" id="MobiDB-lite"/>
    </source>
</evidence>
<accession>A0A813D990</accession>
<dbReference type="Proteomes" id="UP000654075">
    <property type="component" value="Unassembled WGS sequence"/>
</dbReference>
<evidence type="ECO:0000313" key="5">
    <source>
        <dbReference type="EMBL" id="CAE8594797.1"/>
    </source>
</evidence>
<evidence type="ECO:0000256" key="2">
    <source>
        <dbReference type="SAM" id="Phobius"/>
    </source>
</evidence>